<proteinExistence type="inferred from homology"/>
<evidence type="ECO:0000259" key="10">
    <source>
        <dbReference type="Pfam" id="PF08526"/>
    </source>
</evidence>
<feature type="active site" evidence="8">
    <location>
        <position position="439"/>
    </location>
</feature>
<dbReference type="InterPro" id="IPR036556">
    <property type="entry name" value="PAD_central_sf"/>
</dbReference>
<feature type="domain" description="Protein-arginine deiminase (PAD) central" evidence="11">
    <location>
        <begin position="91"/>
        <end position="240"/>
    </location>
</feature>
<name>A0AAV6ZC02_ENGPU</name>
<dbReference type="GO" id="GO:0005509">
    <property type="term" value="F:calcium ion binding"/>
    <property type="evidence" value="ECO:0007669"/>
    <property type="project" value="InterPro"/>
</dbReference>
<dbReference type="InterPro" id="IPR008972">
    <property type="entry name" value="Cupredoxin"/>
</dbReference>
<dbReference type="InterPro" id="IPR038685">
    <property type="entry name" value="PAD_N_sf"/>
</dbReference>
<comment type="similarity">
    <text evidence="2">Belongs to the protein arginine deiminase family.</text>
</comment>
<dbReference type="SUPFAM" id="SSF49503">
    <property type="entry name" value="Cupredoxins"/>
    <property type="match status" value="1"/>
</dbReference>
<feature type="active site" evidence="8">
    <location>
        <position position="437"/>
    </location>
</feature>
<comment type="catalytic activity">
    <reaction evidence="7">
        <text>L-arginyl-[protein] + H2O = L-citrullyl-[protein] + NH4(+)</text>
        <dbReference type="Rhea" id="RHEA:18089"/>
        <dbReference type="Rhea" id="RHEA-COMP:10532"/>
        <dbReference type="Rhea" id="RHEA-COMP:10588"/>
        <dbReference type="ChEBI" id="CHEBI:15377"/>
        <dbReference type="ChEBI" id="CHEBI:28938"/>
        <dbReference type="ChEBI" id="CHEBI:29965"/>
        <dbReference type="ChEBI" id="CHEBI:83397"/>
        <dbReference type="EC" id="3.5.3.15"/>
    </reaction>
</comment>
<dbReference type="Pfam" id="PF08526">
    <property type="entry name" value="PAD_N"/>
    <property type="match status" value="1"/>
</dbReference>
<dbReference type="GO" id="GO:0005634">
    <property type="term" value="C:nucleus"/>
    <property type="evidence" value="ECO:0007669"/>
    <property type="project" value="TreeGrafter"/>
</dbReference>
<dbReference type="PIRSF" id="PIRSF001247">
    <property type="entry name" value="Protein-arginine_deiminase"/>
    <property type="match status" value="1"/>
</dbReference>
<dbReference type="SUPFAM" id="SSF110083">
    <property type="entry name" value="Peptidylarginine deiminase Pad4, middle domain"/>
    <property type="match status" value="1"/>
</dbReference>
<evidence type="ECO:0000256" key="1">
    <source>
        <dbReference type="ARBA" id="ARBA00004496"/>
    </source>
</evidence>
<evidence type="ECO:0000259" key="9">
    <source>
        <dbReference type="Pfam" id="PF03068"/>
    </source>
</evidence>
<dbReference type="InterPro" id="IPR004303">
    <property type="entry name" value="PAD"/>
</dbReference>
<dbReference type="GO" id="GO:0004668">
    <property type="term" value="F:protein-arginine deiminase activity"/>
    <property type="evidence" value="ECO:0007669"/>
    <property type="project" value="UniProtKB-EC"/>
</dbReference>
<keyword evidence="13" id="KW-1185">Reference proteome</keyword>
<evidence type="ECO:0000256" key="3">
    <source>
        <dbReference type="ARBA" id="ARBA00012200"/>
    </source>
</evidence>
<feature type="active site" evidence="8">
    <location>
        <position position="611"/>
    </location>
</feature>
<evidence type="ECO:0000256" key="5">
    <source>
        <dbReference type="ARBA" id="ARBA00022801"/>
    </source>
</evidence>
<dbReference type="Proteomes" id="UP000824782">
    <property type="component" value="Unassembled WGS sequence"/>
</dbReference>
<evidence type="ECO:0000256" key="4">
    <source>
        <dbReference type="ARBA" id="ARBA00022490"/>
    </source>
</evidence>
<dbReference type="InterPro" id="IPR013732">
    <property type="entry name" value="PAD_N"/>
</dbReference>
<keyword evidence="6" id="KW-0106">Calcium</keyword>
<evidence type="ECO:0000313" key="13">
    <source>
        <dbReference type="Proteomes" id="UP000824782"/>
    </source>
</evidence>
<dbReference type="Pfam" id="PF03068">
    <property type="entry name" value="PAD"/>
    <property type="match status" value="1"/>
</dbReference>
<dbReference type="SUPFAM" id="SSF55909">
    <property type="entry name" value="Pentein"/>
    <property type="match status" value="1"/>
</dbReference>
<evidence type="ECO:0000313" key="12">
    <source>
        <dbReference type="EMBL" id="KAG8546736.1"/>
    </source>
</evidence>
<evidence type="ECO:0000256" key="7">
    <source>
        <dbReference type="ARBA" id="ARBA00048487"/>
    </source>
</evidence>
<dbReference type="PANTHER" id="PTHR10837">
    <property type="entry name" value="PEPTIDYLARGININE DEIMINASE"/>
    <property type="match status" value="1"/>
</dbReference>
<dbReference type="InterPro" id="IPR013530">
    <property type="entry name" value="PAD_C"/>
</dbReference>
<feature type="domain" description="Protein-arginine deiminase C-terminal" evidence="9">
    <location>
        <begin position="251"/>
        <end position="626"/>
    </location>
</feature>
<dbReference type="GO" id="GO:0005737">
    <property type="term" value="C:cytoplasm"/>
    <property type="evidence" value="ECO:0007669"/>
    <property type="project" value="UniProtKB-SubCell"/>
</dbReference>
<feature type="active site" evidence="8">
    <location>
        <position position="317"/>
    </location>
</feature>
<organism evidence="12 13">
    <name type="scientific">Engystomops pustulosus</name>
    <name type="common">Tungara frog</name>
    <name type="synonym">Physalaemus pustulosus</name>
    <dbReference type="NCBI Taxonomy" id="76066"/>
    <lineage>
        <taxon>Eukaryota</taxon>
        <taxon>Metazoa</taxon>
        <taxon>Chordata</taxon>
        <taxon>Craniata</taxon>
        <taxon>Vertebrata</taxon>
        <taxon>Euteleostomi</taxon>
        <taxon>Amphibia</taxon>
        <taxon>Batrachia</taxon>
        <taxon>Anura</taxon>
        <taxon>Neobatrachia</taxon>
        <taxon>Hyloidea</taxon>
        <taxon>Leptodactylidae</taxon>
        <taxon>Leiuperinae</taxon>
        <taxon>Engystomops</taxon>
    </lineage>
</organism>
<dbReference type="EMBL" id="WNYA01000957">
    <property type="protein sequence ID" value="KAG8546736.1"/>
    <property type="molecule type" value="Genomic_DNA"/>
</dbReference>
<evidence type="ECO:0000256" key="2">
    <source>
        <dbReference type="ARBA" id="ARBA00008166"/>
    </source>
</evidence>
<comment type="subcellular location">
    <subcellularLocation>
        <location evidence="1">Cytoplasm</location>
    </subcellularLocation>
</comment>
<feature type="domain" description="Protein-arginine deiminase (PAD) N-terminal" evidence="10">
    <location>
        <begin position="6"/>
        <end position="89"/>
    </location>
</feature>
<protein>
    <recommendedName>
        <fullName evidence="3">protein-arginine deiminase</fullName>
        <ecNumber evidence="3">3.5.3.15</ecNumber>
    </recommendedName>
</protein>
<evidence type="ECO:0000256" key="6">
    <source>
        <dbReference type="ARBA" id="ARBA00022837"/>
    </source>
</evidence>
<dbReference type="FunFam" id="2.60.40.1700:FF:000001">
    <property type="entry name" value="Protein-arginine deiminase type-2"/>
    <property type="match status" value="1"/>
</dbReference>
<dbReference type="Gene3D" id="3.75.10.10">
    <property type="entry name" value="L-arginine/glycine Amidinotransferase, Chain A"/>
    <property type="match status" value="1"/>
</dbReference>
<sequence>MLYFTFRSFPNGADSFDTLGTSSLDVIVVYNPKNVNKPQKGEKWPLNKSIKVVVSPTKASADLNDSKVKVSYYGSQGKELLGSSLLYLTNVDISLDVDLYRTGMVKSRVRGKDTWSWGRNGKGAILLVNCDSDRNTSGVTDSEDTGPPNAADVKDMSPMILTAEGPDDIFDDYKVYLQISSLDAKRMRVYQKRRYQYAQVLGKDKLSYEVKRENLDEITFYLEGLEFPDYDFPGLVYIDLIFKKVKDGSQIFTEQVVFRVAPWIMTPNTQKPLEVYVCNIKTNTEFIKYLSEFVEKARCPLNKVTYSGNRGDQWVQDEMEFGYTEAPHKKFPVVLDSPRNQGLKNFPVTQVLGPDFGYVTREPTNRGSVNTLDSFGNLEVSPPVVVDGKSYPLGRILIGDGLSKSNMRMNKVLRDFLHAQQVQAPVYLYSTWLYVGHIDEFMSFVPTSDRKGFRLLLASPRACLELFKQKKREGHGDKVMFEGLGKKEYTIDEVLSSKTLAEASEKCQESIDLNRKILKKELGLSEADIIDIPMLYKYDSEPETVDSFFPNMVNMLVLGKNLGIPKPFGPKISGTCCLEAKVQSLLEPLGLRCTFIDDFATYHEYLGEVHCGTNVVRKPFSFSWWECSM</sequence>
<evidence type="ECO:0000256" key="8">
    <source>
        <dbReference type="PIRSR" id="PIRSR001247-1"/>
    </source>
</evidence>
<reference evidence="12" key="1">
    <citation type="thesis" date="2020" institute="ProQuest LLC" country="789 East Eisenhower Parkway, Ann Arbor, MI, USA">
        <title>Comparative Genomics and Chromosome Evolution.</title>
        <authorList>
            <person name="Mudd A.B."/>
        </authorList>
    </citation>
    <scope>NUCLEOTIDE SEQUENCE</scope>
    <source>
        <strain evidence="12">237g6f4</strain>
        <tissue evidence="12">Blood</tissue>
    </source>
</reference>
<dbReference type="Gene3D" id="2.60.40.1860">
    <property type="entry name" value="Protein-arginine deiminase, N-terminal domain"/>
    <property type="match status" value="1"/>
</dbReference>
<dbReference type="Pfam" id="PF08527">
    <property type="entry name" value="PAD_M"/>
    <property type="match status" value="1"/>
</dbReference>
<evidence type="ECO:0000259" key="11">
    <source>
        <dbReference type="Pfam" id="PF08527"/>
    </source>
</evidence>
<dbReference type="PANTHER" id="PTHR10837:SF11">
    <property type="entry name" value="PROTEIN-ARGININE DEIMINASE TYPE-1"/>
    <property type="match status" value="1"/>
</dbReference>
<dbReference type="EC" id="3.5.3.15" evidence="3"/>
<keyword evidence="4" id="KW-0963">Cytoplasm</keyword>
<comment type="caution">
    <text evidence="12">The sequence shown here is derived from an EMBL/GenBank/DDBJ whole genome shotgun (WGS) entry which is preliminary data.</text>
</comment>
<accession>A0AAV6ZC02</accession>
<dbReference type="FunFam" id="3.75.10.10:FF:000003">
    <property type="entry name" value="Protein-arginine deiminase type-2"/>
    <property type="match status" value="1"/>
</dbReference>
<keyword evidence="5" id="KW-0378">Hydrolase</keyword>
<dbReference type="Gene3D" id="2.60.40.1700">
    <property type="entry name" value="Protein-arginine deiminase, central domain"/>
    <property type="match status" value="1"/>
</dbReference>
<gene>
    <name evidence="12" type="ORF">GDO81_029904</name>
</gene>
<dbReference type="InterPro" id="IPR013733">
    <property type="entry name" value="Prot_Arg_deaminase_cen_dom"/>
</dbReference>
<dbReference type="AlphaFoldDB" id="A0AAV6ZC02"/>